<dbReference type="KEGG" id="dra:DR_0520"/>
<name>Q9RWZ5_DEIRA</name>
<dbReference type="OrthoDB" id="72124at2"/>
<proteinExistence type="predicted"/>
<dbReference type="HOGENOM" id="CLU_1080622_0_0_0"/>
<dbReference type="PaxDb" id="243230-DR_0520"/>
<dbReference type="InParanoid" id="Q9RWZ5"/>
<gene>
    <name evidence="1" type="ordered locus">DR_0520</name>
</gene>
<keyword evidence="2" id="KW-1185">Reference proteome</keyword>
<dbReference type="STRING" id="243230.DR_0520"/>
<dbReference type="EnsemblBacteria" id="AAF10100">
    <property type="protein sequence ID" value="AAF10100"/>
    <property type="gene ID" value="DR_0520"/>
</dbReference>
<dbReference type="AlphaFoldDB" id="Q9RWZ5"/>
<organism evidence="1 2">
    <name type="scientific">Deinococcus radiodurans (strain ATCC 13939 / DSM 20539 / JCM 16871 / CCUG 27074 / LMG 4051 / NBRC 15346 / NCIMB 9279 / VKM B-1422 / R1)</name>
    <dbReference type="NCBI Taxonomy" id="243230"/>
    <lineage>
        <taxon>Bacteria</taxon>
        <taxon>Thermotogati</taxon>
        <taxon>Deinococcota</taxon>
        <taxon>Deinococci</taxon>
        <taxon>Deinococcales</taxon>
        <taxon>Deinococcaceae</taxon>
        <taxon>Deinococcus</taxon>
    </lineage>
</organism>
<dbReference type="PATRIC" id="fig|243230.17.peg.696"/>
<sequence>MTKPHYTAAVTDREAPAPWGECQGCGAAAALPASMLPGRTFNYCPACTALELLRAAATQALSDMLAPHLGAWGNFWAASGLSLDDLQGITGQLSASWADEEYSTRYQTAAIYRAMRAHPAPLNVERAAPDRREVNALTLPRVTAAYRYDRAAPAAQGGGPERGWAFTLTYPDGSTDEGVTLPPGRDVLLTYPSGPQGDAVLYYTGIHGSTADRRPISRGDVPLYVPAQFVKYARASLGYWGEAQAPTAQAAAAEGAQ</sequence>
<protein>
    <submittedName>
        <fullName evidence="1">Uncharacterized protein</fullName>
    </submittedName>
</protein>
<reference evidence="1 2" key="1">
    <citation type="journal article" date="1999" name="Science">
        <title>Genome sequence of the radioresistant bacterium Deinococcus radiodurans R1.</title>
        <authorList>
            <person name="White O."/>
            <person name="Eisen J.A."/>
            <person name="Heidelberg J.F."/>
            <person name="Hickey E.K."/>
            <person name="Peterson J.D."/>
            <person name="Dodson R.J."/>
            <person name="Haft D.H."/>
            <person name="Gwinn M.L."/>
            <person name="Nelson W.C."/>
            <person name="Richardson D.L."/>
            <person name="Moffat K.S."/>
            <person name="Qin H."/>
            <person name="Jiang L."/>
            <person name="Pamphile W."/>
            <person name="Crosby M."/>
            <person name="Shen M."/>
            <person name="Vamathevan J.J."/>
            <person name="Lam P."/>
            <person name="McDonald L."/>
            <person name="Utterback T."/>
            <person name="Zalewski C."/>
            <person name="Makarova K.S."/>
            <person name="Aravind L."/>
            <person name="Daly M.J."/>
            <person name="Minton K.W."/>
            <person name="Fleischmann R.D."/>
            <person name="Ketchum K.A."/>
            <person name="Nelson K.E."/>
            <person name="Salzberg S."/>
            <person name="Smith H.O."/>
            <person name="Venter J.C."/>
            <person name="Fraser C.M."/>
        </authorList>
    </citation>
    <scope>NUCLEOTIDE SEQUENCE [LARGE SCALE GENOMIC DNA]</scope>
    <source>
        <strain evidence="2">ATCC 13939 / DSM 20539 / JCM 16871 / LMG 4051 / NBRC 15346 / NCIMB 9279 / R1 / VKM B-1422</strain>
    </source>
</reference>
<dbReference type="Proteomes" id="UP000002524">
    <property type="component" value="Chromosome 1"/>
</dbReference>
<dbReference type="GeneID" id="69516758"/>
<evidence type="ECO:0000313" key="1">
    <source>
        <dbReference type="EMBL" id="AAF10100.1"/>
    </source>
</evidence>
<dbReference type="PIR" id="B75510">
    <property type="entry name" value="B75510"/>
</dbReference>
<dbReference type="RefSeq" id="WP_010887165.1">
    <property type="nucleotide sequence ID" value="NC_001263.1"/>
</dbReference>
<accession>Q9RWZ5</accession>
<evidence type="ECO:0000313" key="2">
    <source>
        <dbReference type="Proteomes" id="UP000002524"/>
    </source>
</evidence>
<dbReference type="EMBL" id="AE000513">
    <property type="protein sequence ID" value="AAF10100.1"/>
    <property type="molecule type" value="Genomic_DNA"/>
</dbReference>